<dbReference type="eggNOG" id="COG2382">
    <property type="taxonomic scope" value="Bacteria"/>
</dbReference>
<dbReference type="Gene3D" id="3.40.50.1820">
    <property type="entry name" value="alpha/beta hydrolase"/>
    <property type="match status" value="1"/>
</dbReference>
<dbReference type="Pfam" id="PF00756">
    <property type="entry name" value="Esterase"/>
    <property type="match status" value="1"/>
</dbReference>
<dbReference type="OrthoDB" id="9775130at2"/>
<dbReference type="PANTHER" id="PTHR48098:SF3">
    <property type="entry name" value="IRON(III) ENTEROBACTIN ESTERASE"/>
    <property type="match status" value="1"/>
</dbReference>
<dbReference type="eggNOG" id="COG1680">
    <property type="taxonomic scope" value="Bacteria"/>
</dbReference>
<dbReference type="Proteomes" id="UP000002770">
    <property type="component" value="Unassembled WGS sequence"/>
</dbReference>
<reference evidence="2 3" key="1">
    <citation type="journal article" date="2011" name="BMC Genomics">
        <title>Insight into cross-talk between intra-amoebal pathogens.</title>
        <authorList>
            <person name="Gimenez G."/>
            <person name="Bertelli C."/>
            <person name="Moliner C."/>
            <person name="Robert C."/>
            <person name="Raoult D."/>
            <person name="Fournier P.E."/>
            <person name="Greub G."/>
        </authorList>
    </citation>
    <scope>NUCLEOTIDE SEQUENCE [LARGE SCALE GENOMIC DNA]</scope>
    <source>
        <strain evidence="2 3">LLAP12</strain>
    </source>
</reference>
<dbReference type="EMBL" id="JH413827">
    <property type="protein sequence ID" value="EHL30672.1"/>
    <property type="molecule type" value="Genomic_DNA"/>
</dbReference>
<evidence type="ECO:0000256" key="1">
    <source>
        <dbReference type="SAM" id="MobiDB-lite"/>
    </source>
</evidence>
<dbReference type="PANTHER" id="PTHR48098">
    <property type="entry name" value="ENTEROCHELIN ESTERASE-RELATED"/>
    <property type="match status" value="1"/>
</dbReference>
<proteinExistence type="predicted"/>
<protein>
    <recommendedName>
        <fullName evidence="4">Esterase</fullName>
    </recommendedName>
</protein>
<evidence type="ECO:0000313" key="2">
    <source>
        <dbReference type="EMBL" id="EHL30672.1"/>
    </source>
</evidence>
<dbReference type="SUPFAM" id="SSF53474">
    <property type="entry name" value="alpha/beta-Hydrolases"/>
    <property type="match status" value="1"/>
</dbReference>
<dbReference type="RefSeq" id="WP_006871225.1">
    <property type="nucleotide sequence ID" value="NZ_JH413827.1"/>
</dbReference>
<dbReference type="InterPro" id="IPR000801">
    <property type="entry name" value="Esterase-like"/>
</dbReference>
<dbReference type="InterPro" id="IPR029058">
    <property type="entry name" value="AB_hydrolase_fold"/>
</dbReference>
<accession>G9EPX0</accession>
<dbReference type="InterPro" id="IPR050583">
    <property type="entry name" value="Mycobacterial_A85_antigen"/>
</dbReference>
<dbReference type="AlphaFoldDB" id="G9EPX0"/>
<feature type="region of interest" description="Disordered" evidence="1">
    <location>
        <begin position="407"/>
        <end position="429"/>
    </location>
</feature>
<dbReference type="STRING" id="658187.LDG_7311"/>
<dbReference type="HOGENOM" id="CLU_639034_0_0_6"/>
<keyword evidence="3" id="KW-1185">Reference proteome</keyword>
<organism evidence="2 3">
    <name type="scientific">Legionella drancourtii LLAP12</name>
    <dbReference type="NCBI Taxonomy" id="658187"/>
    <lineage>
        <taxon>Bacteria</taxon>
        <taxon>Pseudomonadati</taxon>
        <taxon>Pseudomonadota</taxon>
        <taxon>Gammaproteobacteria</taxon>
        <taxon>Legionellales</taxon>
        <taxon>Legionellaceae</taxon>
        <taxon>Legionella</taxon>
    </lineage>
</organism>
<gene>
    <name evidence="2" type="ORF">LDG_7311</name>
</gene>
<evidence type="ECO:0000313" key="3">
    <source>
        <dbReference type="Proteomes" id="UP000002770"/>
    </source>
</evidence>
<evidence type="ECO:0008006" key="4">
    <source>
        <dbReference type="Google" id="ProtNLM"/>
    </source>
</evidence>
<name>G9EPX0_9GAMM</name>
<dbReference type="InParanoid" id="G9EPX0"/>
<sequence length="429" mass="47658">MSEPVAYIYNQGCGLINMAEAPTKSTFEDIKKLLNNKDAVILFKDQLFYADLSAQTLQEIQISDNKQDDFHELKSAFNDQYKLADANELKLITSLTGRAHDNMGNLIPQDAVEEIMEDDRILYIHLPPSTGTQPGVLILMDGNDEMHPDHSARSTPAILDELYQKEKIPNQVTVFIPPGPEGRLKEYACNLAFTEFLNKLPLLLQNKFGCSSDRKHTTVGGTSFGGLAATHAALTHPETFGNVLSQSGAFWWHVGWQFDENENGEWKEAKLPSSTEIKAGTQKNKAAWEMEWLKDFPCLKDKLPINFYLSGGVLEEEDTPSLGGESYPGAITLNNIVEGKLKGKGHQVTIEKIVEIIEAPLIGNHNSASWQSEKPKALEKLLSKPIPQLAVNHEKTKSYRAKFSEVRALAPDNTAPTEPSGVKKENFNP</sequence>